<dbReference type="EMBL" id="CP123000">
    <property type="protein sequence ID" value="WGI67765.1"/>
    <property type="molecule type" value="Genomic_DNA"/>
</dbReference>
<dbReference type="RefSeq" id="WP_227704534.1">
    <property type="nucleotide sequence ID" value="NZ_CP123000.1"/>
</dbReference>
<keyword evidence="2" id="KW-1185">Reference proteome</keyword>
<evidence type="ECO:0008006" key="3">
    <source>
        <dbReference type="Google" id="ProtNLM"/>
    </source>
</evidence>
<dbReference type="Proteomes" id="UP001227095">
    <property type="component" value="Chromosome"/>
</dbReference>
<accession>A0ABY8LZL7</accession>
<protein>
    <recommendedName>
        <fullName evidence="3">Lipoprotein</fullName>
    </recommendedName>
</protein>
<sequence>MRNILLVAVIFLAGCASKELIAKSAEYGSAHEIVKTQYGEFRVYEHPTGKRLAVSSTLAGAMGQGIAKGLTFGAGNVLPSEGAYQEAAEQYLAKHKALSSCKITNGYLLQEPIFEFTIRC</sequence>
<name>A0ABY8LZL7_9HYPH</name>
<proteinExistence type="predicted"/>
<evidence type="ECO:0000313" key="1">
    <source>
        <dbReference type="EMBL" id="WGI67765.1"/>
    </source>
</evidence>
<evidence type="ECO:0000313" key="2">
    <source>
        <dbReference type="Proteomes" id="UP001227095"/>
    </source>
</evidence>
<organism evidence="1 2">
    <name type="scientific">Neorhizobium petrolearium</name>
    <dbReference type="NCBI Taxonomy" id="515361"/>
    <lineage>
        <taxon>Bacteria</taxon>
        <taxon>Pseudomonadati</taxon>
        <taxon>Pseudomonadota</taxon>
        <taxon>Alphaproteobacteria</taxon>
        <taxon>Hyphomicrobiales</taxon>
        <taxon>Rhizobiaceae</taxon>
        <taxon>Rhizobium/Agrobacterium group</taxon>
        <taxon>Neorhizobium</taxon>
    </lineage>
</organism>
<gene>
    <name evidence="1" type="ORF">QEO92_22710</name>
</gene>
<reference evidence="1 2" key="1">
    <citation type="submission" date="2023-04" db="EMBL/GenBank/DDBJ databases">
        <title>Neorhizobium petrolearium OS53, complete genome.</title>
        <authorList>
            <person name="Yu T."/>
        </authorList>
    </citation>
    <scope>NUCLEOTIDE SEQUENCE [LARGE SCALE GENOMIC DNA]</scope>
    <source>
        <strain evidence="1 2">OS53</strain>
    </source>
</reference>
<dbReference type="PROSITE" id="PS51257">
    <property type="entry name" value="PROKAR_LIPOPROTEIN"/>
    <property type="match status" value="1"/>
</dbReference>